<dbReference type="SUPFAM" id="SSF82185">
    <property type="entry name" value="Histone H3 K4-specific methyltransferase SET7/9 N-terminal domain"/>
    <property type="match status" value="1"/>
</dbReference>
<feature type="compositionally biased region" description="Basic and acidic residues" evidence="2">
    <location>
        <begin position="151"/>
        <end position="161"/>
    </location>
</feature>
<feature type="region of interest" description="Disordered" evidence="2">
    <location>
        <begin position="1142"/>
        <end position="1261"/>
    </location>
</feature>
<feature type="compositionally biased region" description="Basic and acidic residues" evidence="2">
    <location>
        <begin position="416"/>
        <end position="426"/>
    </location>
</feature>
<feature type="compositionally biased region" description="Basic and acidic residues" evidence="2">
    <location>
        <begin position="470"/>
        <end position="480"/>
    </location>
</feature>
<dbReference type="Gene3D" id="2.20.110.10">
    <property type="entry name" value="Histone H3 K4-specific methyltransferase SET7/9 N-terminal domain"/>
    <property type="match status" value="1"/>
</dbReference>
<feature type="compositionally biased region" description="Basic and acidic residues" evidence="2">
    <location>
        <begin position="771"/>
        <end position="781"/>
    </location>
</feature>
<feature type="compositionally biased region" description="Low complexity" evidence="2">
    <location>
        <begin position="1481"/>
        <end position="1503"/>
    </location>
</feature>
<evidence type="ECO:0000256" key="2">
    <source>
        <dbReference type="SAM" id="MobiDB-lite"/>
    </source>
</evidence>
<proteinExistence type="predicted"/>
<dbReference type="InterPro" id="IPR003409">
    <property type="entry name" value="MORN"/>
</dbReference>
<feature type="compositionally biased region" description="Polar residues" evidence="2">
    <location>
        <begin position="920"/>
        <end position="935"/>
    </location>
</feature>
<feature type="region of interest" description="Disordered" evidence="2">
    <location>
        <begin position="1870"/>
        <end position="1955"/>
    </location>
</feature>
<gene>
    <name evidence="3" type="ORF">EVOR1521_LOCUS31064</name>
</gene>
<feature type="compositionally biased region" description="Low complexity" evidence="2">
    <location>
        <begin position="1413"/>
        <end position="1473"/>
    </location>
</feature>
<feature type="compositionally biased region" description="Basic and acidic residues" evidence="2">
    <location>
        <begin position="363"/>
        <end position="373"/>
    </location>
</feature>
<feature type="region of interest" description="Disordered" evidence="2">
    <location>
        <begin position="1340"/>
        <end position="1618"/>
    </location>
</feature>
<dbReference type="SMART" id="SM00698">
    <property type="entry name" value="MORN"/>
    <property type="match status" value="4"/>
</dbReference>
<feature type="compositionally biased region" description="Basic and acidic residues" evidence="2">
    <location>
        <begin position="309"/>
        <end position="319"/>
    </location>
</feature>
<feature type="compositionally biased region" description="Basic and acidic residues" evidence="2">
    <location>
        <begin position="665"/>
        <end position="675"/>
    </location>
</feature>
<feature type="compositionally biased region" description="Basic and acidic residues" evidence="2">
    <location>
        <begin position="1839"/>
        <end position="1854"/>
    </location>
</feature>
<feature type="compositionally biased region" description="Polar residues" evidence="2">
    <location>
        <begin position="1565"/>
        <end position="1574"/>
    </location>
</feature>
<evidence type="ECO:0000313" key="3">
    <source>
        <dbReference type="EMBL" id="CAJ1410143.1"/>
    </source>
</evidence>
<dbReference type="PANTHER" id="PTHR43215">
    <property type="entry name" value="RADIAL SPOKE HEAD 1 HOMOLOG"/>
    <property type="match status" value="1"/>
</dbReference>
<feature type="compositionally biased region" description="Low complexity" evidence="2">
    <location>
        <begin position="1007"/>
        <end position="1020"/>
    </location>
</feature>
<feature type="compositionally biased region" description="Basic and acidic residues" evidence="2">
    <location>
        <begin position="1201"/>
        <end position="1216"/>
    </location>
</feature>
<feature type="compositionally biased region" description="Pro residues" evidence="2">
    <location>
        <begin position="1829"/>
        <end position="1838"/>
    </location>
</feature>
<dbReference type="Proteomes" id="UP001178507">
    <property type="component" value="Unassembled WGS sequence"/>
</dbReference>
<feature type="compositionally biased region" description="Basic residues" evidence="2">
    <location>
        <begin position="37"/>
        <end position="48"/>
    </location>
</feature>
<accession>A0AA36JS63</accession>
<keyword evidence="1" id="KW-0677">Repeat</keyword>
<sequence>MISGRLLVAGQPRSRHRSWLQRMESQMSAFAASRAAQRGRRREPRPKRIGGGSHHLMISGSLLVAGQLRSRVRKWLQRMKRQMSAHQEDPSRLQRQVSGHRRHQMLSQRNLPAEGRERGRRQNCLQKTKRRHQMPGAQRRLRRIAGQRGQKTSDAEPEKPSSRRPGKRQTSELPSEDEAAASDVSAPRRPTETAKASKAGQRGQKTSDAEPEKPSSRRPGKRQTSELPSEEEAASDVSAPRRPTETAKASKAGQRGQKTSDAEPEKPSSRRPGKRQTSELPSEDEAAASDVSAPRRPTETAKAGQRGQKTSDAEPEKPSSRRPGKRQTSELPSEDEAAASDVSTPRRPKEAAKASKAGQRGQKTPDAEPEKPSSRRPGKRQTSELPSEEEAASDVSAPRRPKETAKASKASQRAQKTSDAEPEKPSSRRPGKKQTSELPSEDEAAASDVSAPRRPKETAKASKAGQRGQKTSDAEPEKPSSRRPGKRQTSELPSEDEAAASDVSTPRRPKEAAKASKAGQRGQKTPDAEPEKPSSRRPGKRQTSELPSEEEAASDVSAPRRPKETAKASKASQRGQKTSDAEPEKSSSRRPGKRTAEPPSEEEAAASDVSTPRRAKETAKASKASQRGQKTSDAEPEKSSSRRQRTPRRPKETAKASKASQRGQKTSDAEPEKSSSRRPGKRTAEPPSEEEAAASDVSTPRRPKETAKASKASQRGQKTSDAEPEKSSSRRPGKRTAEPPSEEEAAASDVSTPRRPKETAKASKASQRGQKTSDAEPEKSSSRRPGKRSAEPPSEEEEEAAASDVSTPRRPKETGKLSKAGQRGQKTSDAKPEKSSSRRLADKLAEKQTSGPSEDDALAASDVQVAKVDRRPLPRNQTQAPRGVSPRRSEEVQDELPREPGRSPGRQQAARKDASPLGQKLSTKASGPTLATTRRSFQRSKLGVQPGGSQVETRGKSPFAQPRTQGMLQSSTQAAHRPSINHRQESTSPARRTPKQPESSLKHEIPRASQRRGQSQSPRSWESPAQLPGQLSADDSTAFYDTPQHHVSAASSPDRWHSSSPKPRPDDRRFNWRDAGPVADEGSPFGVRESPQSGRYHAGVPGGQADLERQMRSSNNAPASIRLAAPSESAAWQQMRRLQQLQEQLLRPAQPDMPLDALEQEADDEVRDPMANLKQLAQEAQGYPDQPEQNRDAYPAHLKSGRAEHPEDIRDAEHSRQASRQQSGQPFPNERGGRGPVLADSQDSRHVELQHADPLAVPRLLEPSTIREGGAKAEAALQVPFAAYPRSRELAEQRRLLEDRKTAAAHNSQAQKQGQVQQAMAQNLQRQLQMRALQQQQQQLIESQSQSQSRRQQAKVQSHQPSQQPTRQQVQQLSQSHPQMHGNELGPQIQQHSQQRGRLASPQRGQQQDKQHGQQRSQHLSQQRSQQQNRPLSQQRGQLSPRSQQQGLQSQRSQKSQQQGHQQSRQLSQQRGQQESRELSRQPSPQQSKAQQQSPHSQQQHRALSQQRGQVPGHHLGLQRGQNQSQQSGGRQTAESRVRSASPALRGSAGARQGPPAGKEGRSFSPRTGVSQTERGAGSSAHGRSMQPSFHSQDIRVRDVSPPRLRKPAVPATRRVKDVKAKSMASLASFLPRAQMTRTPSPDHSRSVTFGFADKVTALQPDKDQREGKDENLYVGFRNGHGQRDGFGVMQVKNGPTYTGQWSGSKREGHGTLFFDGGVFEGQWTAGNAHGKGAVHFKNGDTFQGNYANNKKCGHGVYKWADGTVESGDYLEGQKHGTHLWCKGSDAWQMTYDKGTLVATQRASDTETKADTKEFVSQKLVLDKERPTPRPTPPPSPPKSEKAREAANRCRSDSAFRAQGFTDAEIALIERKSPPSSPAPLPDRAFLPMSGRAFFPTSGRSRPKEANKGQALAEAQGVSSSGEAARDGLQDPPEASEAVDKEPEASAPEQPADAT</sequence>
<feature type="compositionally biased region" description="Basic and acidic residues" evidence="2">
    <location>
        <begin position="1804"/>
        <end position="1828"/>
    </location>
</feature>
<feature type="compositionally biased region" description="Basic and acidic residues" evidence="2">
    <location>
        <begin position="718"/>
        <end position="728"/>
    </location>
</feature>
<feature type="region of interest" description="Disordered" evidence="2">
    <location>
        <begin position="30"/>
        <end position="54"/>
    </location>
</feature>
<feature type="compositionally biased region" description="Basic and acidic residues" evidence="2">
    <location>
        <begin position="887"/>
        <end position="901"/>
    </location>
</feature>
<feature type="compositionally biased region" description="Basic residues" evidence="2">
    <location>
        <begin position="127"/>
        <end position="145"/>
    </location>
</feature>
<feature type="compositionally biased region" description="Low complexity" evidence="2">
    <location>
        <begin position="1516"/>
        <end position="1532"/>
    </location>
</feature>
<feature type="compositionally biased region" description="Low complexity" evidence="2">
    <location>
        <begin position="1340"/>
        <end position="1379"/>
    </location>
</feature>
<feature type="compositionally biased region" description="Polar residues" evidence="2">
    <location>
        <begin position="962"/>
        <end position="974"/>
    </location>
</feature>
<evidence type="ECO:0000313" key="4">
    <source>
        <dbReference type="Proteomes" id="UP001178507"/>
    </source>
</evidence>
<feature type="compositionally biased region" description="Basic and acidic residues" evidence="2">
    <location>
        <begin position="524"/>
        <end position="534"/>
    </location>
</feature>
<keyword evidence="4" id="KW-1185">Reference proteome</keyword>
<feature type="compositionally biased region" description="Basic and acidic residues" evidence="2">
    <location>
        <begin position="826"/>
        <end position="846"/>
    </location>
</feature>
<reference evidence="3" key="1">
    <citation type="submission" date="2023-08" db="EMBL/GenBank/DDBJ databases">
        <authorList>
            <person name="Chen Y."/>
            <person name="Shah S."/>
            <person name="Dougan E. K."/>
            <person name="Thang M."/>
            <person name="Chan C."/>
        </authorList>
    </citation>
    <scope>NUCLEOTIDE SEQUENCE</scope>
</reference>
<evidence type="ECO:0000256" key="1">
    <source>
        <dbReference type="ARBA" id="ARBA00022737"/>
    </source>
</evidence>
<comment type="caution">
    <text evidence="3">The sequence shown here is derived from an EMBL/GenBank/DDBJ whole genome shotgun (WGS) entry which is preliminary data.</text>
</comment>
<dbReference type="GO" id="GO:0005829">
    <property type="term" value="C:cytosol"/>
    <property type="evidence" value="ECO:0007669"/>
    <property type="project" value="TreeGrafter"/>
</dbReference>
<dbReference type="Pfam" id="PF02493">
    <property type="entry name" value="MORN"/>
    <property type="match status" value="3"/>
</dbReference>
<dbReference type="EMBL" id="CAUJNA010003806">
    <property type="protein sequence ID" value="CAJ1410143.1"/>
    <property type="molecule type" value="Genomic_DNA"/>
</dbReference>
<feature type="region of interest" description="Disordered" evidence="2">
    <location>
        <begin position="78"/>
        <end position="1119"/>
    </location>
</feature>
<dbReference type="PANTHER" id="PTHR43215:SF14">
    <property type="entry name" value="RADIAL SPOKE HEAD 1 HOMOLOG"/>
    <property type="match status" value="1"/>
</dbReference>
<feature type="compositionally biased region" description="Basic and acidic residues" evidence="2">
    <location>
        <begin position="630"/>
        <end position="640"/>
    </location>
</feature>
<feature type="compositionally biased region" description="Basic and acidic residues" evidence="2">
    <location>
        <begin position="577"/>
        <end position="587"/>
    </location>
</feature>
<feature type="region of interest" description="Disordered" evidence="2">
    <location>
        <begin position="1801"/>
        <end position="1857"/>
    </location>
</feature>
<feature type="compositionally biased region" description="Basic and acidic residues" evidence="2">
    <location>
        <begin position="258"/>
        <end position="268"/>
    </location>
</feature>
<feature type="compositionally biased region" description="Basic and acidic residues" evidence="2">
    <location>
        <begin position="1063"/>
        <end position="1072"/>
    </location>
</feature>
<feature type="compositionally biased region" description="Basic and acidic residues" evidence="2">
    <location>
        <begin position="205"/>
        <end position="215"/>
    </location>
</feature>
<feature type="compositionally biased region" description="Basic and acidic residues" evidence="2">
    <location>
        <begin position="1242"/>
        <end position="1251"/>
    </location>
</feature>
<name>A0AA36JS63_9DINO</name>
<organism evidence="3 4">
    <name type="scientific">Effrenium voratum</name>
    <dbReference type="NCBI Taxonomy" id="2562239"/>
    <lineage>
        <taxon>Eukaryota</taxon>
        <taxon>Sar</taxon>
        <taxon>Alveolata</taxon>
        <taxon>Dinophyceae</taxon>
        <taxon>Suessiales</taxon>
        <taxon>Symbiodiniaceae</taxon>
        <taxon>Effrenium</taxon>
    </lineage>
</organism>
<protein>
    <submittedName>
        <fullName evidence="3">Uncharacterized protein</fullName>
    </submittedName>
</protein>